<dbReference type="Pfam" id="PF23202">
    <property type="entry name" value="PAH_ZNF598"/>
    <property type="match status" value="1"/>
</dbReference>
<feature type="domain" description="RING-type" evidence="14">
    <location>
        <begin position="5"/>
        <end position="46"/>
    </location>
</feature>
<feature type="domain" description="RanBP2-type" evidence="15">
    <location>
        <begin position="787"/>
        <end position="816"/>
    </location>
</feature>
<reference evidence="16" key="1">
    <citation type="submission" date="2020-06" db="EMBL/GenBank/DDBJ databases">
        <title>WGS assembly of Ceratodon purpureus strain R40.</title>
        <authorList>
            <person name="Carey S.B."/>
            <person name="Jenkins J."/>
            <person name="Shu S."/>
            <person name="Lovell J.T."/>
            <person name="Sreedasyam A."/>
            <person name="Maumus F."/>
            <person name="Tiley G.P."/>
            <person name="Fernandez-Pozo N."/>
            <person name="Barry K."/>
            <person name="Chen C."/>
            <person name="Wang M."/>
            <person name="Lipzen A."/>
            <person name="Daum C."/>
            <person name="Saski C.A."/>
            <person name="Payton A.C."/>
            <person name="Mcbreen J.C."/>
            <person name="Conrad R.E."/>
            <person name="Kollar L.M."/>
            <person name="Olsson S."/>
            <person name="Huttunen S."/>
            <person name="Landis J.B."/>
            <person name="Wickett N.J."/>
            <person name="Johnson M.G."/>
            <person name="Rensing S.A."/>
            <person name="Grimwood J."/>
            <person name="Schmutz J."/>
            <person name="Mcdaniel S.F."/>
        </authorList>
    </citation>
    <scope>NUCLEOTIDE SEQUENCE</scope>
    <source>
        <strain evidence="16">R40</strain>
    </source>
</reference>
<feature type="region of interest" description="Disordered" evidence="13">
    <location>
        <begin position="375"/>
        <end position="576"/>
    </location>
</feature>
<name>A0A8T0GY54_CERPU</name>
<feature type="compositionally biased region" description="Basic and acidic residues" evidence="13">
    <location>
        <begin position="719"/>
        <end position="743"/>
    </location>
</feature>
<dbReference type="PROSITE" id="PS00028">
    <property type="entry name" value="ZINC_FINGER_C2H2_1"/>
    <property type="match status" value="1"/>
</dbReference>
<dbReference type="GO" id="GO:0072344">
    <property type="term" value="P:rescue of stalled ribosome"/>
    <property type="evidence" value="ECO:0007669"/>
    <property type="project" value="InterPro"/>
</dbReference>
<evidence type="ECO:0000259" key="14">
    <source>
        <dbReference type="PROSITE" id="PS50089"/>
    </source>
</evidence>
<evidence type="ECO:0000256" key="6">
    <source>
        <dbReference type="ARBA" id="ARBA00022553"/>
    </source>
</evidence>
<dbReference type="Pfam" id="PF25447">
    <property type="entry name" value="RING_ZNF598"/>
    <property type="match status" value="1"/>
</dbReference>
<feature type="compositionally biased region" description="Polar residues" evidence="13">
    <location>
        <begin position="559"/>
        <end position="574"/>
    </location>
</feature>
<dbReference type="EC" id="2.3.2.27" evidence="4"/>
<dbReference type="GO" id="GO:0043022">
    <property type="term" value="F:ribosome binding"/>
    <property type="evidence" value="ECO:0007669"/>
    <property type="project" value="TreeGrafter"/>
</dbReference>
<dbReference type="InterPro" id="IPR001876">
    <property type="entry name" value="Znf_RanBP2"/>
</dbReference>
<evidence type="ECO:0000256" key="3">
    <source>
        <dbReference type="ARBA" id="ARBA00004906"/>
    </source>
</evidence>
<comment type="similarity">
    <text evidence="11">Belongs to the ZNF598/HEL2 family.</text>
</comment>
<comment type="pathway">
    <text evidence="3">Protein modification; protein ubiquitination.</text>
</comment>
<dbReference type="GO" id="GO:0061630">
    <property type="term" value="F:ubiquitin protein ligase activity"/>
    <property type="evidence" value="ECO:0007669"/>
    <property type="project" value="UniProtKB-EC"/>
</dbReference>
<keyword evidence="8" id="KW-0479">Metal-binding</keyword>
<evidence type="ECO:0000256" key="9">
    <source>
        <dbReference type="ARBA" id="ARBA00022771"/>
    </source>
</evidence>
<dbReference type="CDD" id="cd16615">
    <property type="entry name" value="RING-HC_ZNF598"/>
    <property type="match status" value="1"/>
</dbReference>
<organism evidence="16 17">
    <name type="scientific">Ceratodon purpureus</name>
    <name type="common">Fire moss</name>
    <name type="synonym">Dicranum purpureum</name>
    <dbReference type="NCBI Taxonomy" id="3225"/>
    <lineage>
        <taxon>Eukaryota</taxon>
        <taxon>Viridiplantae</taxon>
        <taxon>Streptophyta</taxon>
        <taxon>Embryophyta</taxon>
        <taxon>Bryophyta</taxon>
        <taxon>Bryophytina</taxon>
        <taxon>Bryopsida</taxon>
        <taxon>Dicranidae</taxon>
        <taxon>Pseudoditrichales</taxon>
        <taxon>Ditrichaceae</taxon>
        <taxon>Ceratodon</taxon>
    </lineage>
</organism>
<feature type="compositionally biased region" description="Polar residues" evidence="13">
    <location>
        <begin position="419"/>
        <end position="428"/>
    </location>
</feature>
<dbReference type="Proteomes" id="UP000822688">
    <property type="component" value="Chromosome 8"/>
</dbReference>
<dbReference type="GO" id="GO:0016567">
    <property type="term" value="P:protein ubiquitination"/>
    <property type="evidence" value="ECO:0007669"/>
    <property type="project" value="TreeGrafter"/>
</dbReference>
<protein>
    <recommendedName>
        <fullName evidence="4">RING-type E3 ubiquitin transferase</fullName>
        <ecNumber evidence="4">2.3.2.27</ecNumber>
    </recommendedName>
</protein>
<dbReference type="EMBL" id="CM026429">
    <property type="protein sequence ID" value="KAG0563179.1"/>
    <property type="molecule type" value="Genomic_DNA"/>
</dbReference>
<dbReference type="InterPro" id="IPR044288">
    <property type="entry name" value="ZNF598/HEL2"/>
</dbReference>
<dbReference type="PROSITE" id="PS01358">
    <property type="entry name" value="ZF_RANBP2_1"/>
    <property type="match status" value="1"/>
</dbReference>
<dbReference type="PANTHER" id="PTHR22938:SF0">
    <property type="entry name" value="E3 UBIQUITIN-PROTEIN LIGASE ZNF598"/>
    <property type="match status" value="1"/>
</dbReference>
<dbReference type="InterPro" id="IPR057634">
    <property type="entry name" value="PAH_ZNF598/HEL2"/>
</dbReference>
<evidence type="ECO:0000256" key="5">
    <source>
        <dbReference type="ARBA" id="ARBA00022490"/>
    </source>
</evidence>
<evidence type="ECO:0000256" key="10">
    <source>
        <dbReference type="ARBA" id="ARBA00022833"/>
    </source>
</evidence>
<feature type="region of interest" description="Disordered" evidence="13">
    <location>
        <begin position="882"/>
        <end position="905"/>
    </location>
</feature>
<comment type="subcellular location">
    <subcellularLocation>
        <location evidence="2">Cytoplasm</location>
    </subcellularLocation>
</comment>
<evidence type="ECO:0000256" key="12">
    <source>
        <dbReference type="PROSITE-ProRule" id="PRU00322"/>
    </source>
</evidence>
<feature type="compositionally biased region" description="Low complexity" evidence="13">
    <location>
        <begin position="703"/>
        <end position="718"/>
    </location>
</feature>
<evidence type="ECO:0000256" key="11">
    <source>
        <dbReference type="ARBA" id="ARBA00035113"/>
    </source>
</evidence>
<feature type="compositionally biased region" description="Polar residues" evidence="13">
    <location>
        <begin position="501"/>
        <end position="512"/>
    </location>
</feature>
<accession>A0A8T0GY54</accession>
<dbReference type="InterPro" id="IPR056437">
    <property type="entry name" value="Znf-C2H2_ZNF598/HEL2"/>
</dbReference>
<dbReference type="PANTHER" id="PTHR22938">
    <property type="entry name" value="ZINC FINGER PROTEIN 598"/>
    <property type="match status" value="1"/>
</dbReference>
<dbReference type="Pfam" id="PF23230">
    <property type="entry name" value="zf-C2H2_13"/>
    <property type="match status" value="1"/>
</dbReference>
<feature type="compositionally biased region" description="Gly residues" evidence="13">
    <location>
        <begin position="314"/>
        <end position="333"/>
    </location>
</feature>
<feature type="region of interest" description="Disordered" evidence="13">
    <location>
        <begin position="675"/>
        <end position="842"/>
    </location>
</feature>
<feature type="compositionally biased region" description="Polar residues" evidence="13">
    <location>
        <begin position="744"/>
        <end position="755"/>
    </location>
</feature>
<evidence type="ECO:0000313" key="16">
    <source>
        <dbReference type="EMBL" id="KAG0563179.1"/>
    </source>
</evidence>
<comment type="caution">
    <text evidence="16">The sequence shown here is derived from an EMBL/GenBank/DDBJ whole genome shotgun (WGS) entry which is preliminary data.</text>
</comment>
<dbReference type="PROSITE" id="PS50199">
    <property type="entry name" value="ZF_RANBP2_2"/>
    <property type="match status" value="1"/>
</dbReference>
<feature type="compositionally biased region" description="Low complexity" evidence="13">
    <location>
        <begin position="468"/>
        <end position="491"/>
    </location>
</feature>
<dbReference type="Gene3D" id="2.30.30.380">
    <property type="entry name" value="Zn-finger domain of Sec23/24"/>
    <property type="match status" value="1"/>
</dbReference>
<dbReference type="SMART" id="SM00355">
    <property type="entry name" value="ZnF_C2H2"/>
    <property type="match status" value="4"/>
</dbReference>
<dbReference type="AlphaFoldDB" id="A0A8T0GY54"/>
<evidence type="ECO:0000256" key="13">
    <source>
        <dbReference type="SAM" id="MobiDB-lite"/>
    </source>
</evidence>
<evidence type="ECO:0000256" key="7">
    <source>
        <dbReference type="ARBA" id="ARBA00022679"/>
    </source>
</evidence>
<evidence type="ECO:0000256" key="8">
    <source>
        <dbReference type="ARBA" id="ARBA00022723"/>
    </source>
</evidence>
<keyword evidence="10" id="KW-0862">Zinc</keyword>
<evidence type="ECO:0000313" key="17">
    <source>
        <dbReference type="Proteomes" id="UP000822688"/>
    </source>
</evidence>
<evidence type="ECO:0000256" key="4">
    <source>
        <dbReference type="ARBA" id="ARBA00012483"/>
    </source>
</evidence>
<keyword evidence="6" id="KW-0597">Phosphoprotein</keyword>
<keyword evidence="9 12" id="KW-0863">Zinc-finger</keyword>
<feature type="compositionally biased region" description="Polar residues" evidence="13">
    <location>
        <begin position="775"/>
        <end position="784"/>
    </location>
</feature>
<gene>
    <name evidence="16" type="ORF">KC19_8G009700</name>
</gene>
<keyword evidence="5" id="KW-0963">Cytoplasm</keyword>
<dbReference type="PROSITE" id="PS50089">
    <property type="entry name" value="ZF_RING_2"/>
    <property type="match status" value="1"/>
</dbReference>
<dbReference type="InterPro" id="IPR013087">
    <property type="entry name" value="Znf_C2H2_type"/>
</dbReference>
<feature type="compositionally biased region" description="Polar residues" evidence="13">
    <location>
        <begin position="520"/>
        <end position="539"/>
    </location>
</feature>
<dbReference type="GO" id="GO:0008270">
    <property type="term" value="F:zinc ion binding"/>
    <property type="evidence" value="ECO:0007669"/>
    <property type="project" value="UniProtKB-KW"/>
</dbReference>
<dbReference type="GO" id="GO:0005737">
    <property type="term" value="C:cytoplasm"/>
    <property type="evidence" value="ECO:0007669"/>
    <property type="project" value="UniProtKB-SubCell"/>
</dbReference>
<dbReference type="InterPro" id="IPR001841">
    <property type="entry name" value="Znf_RING"/>
</dbReference>
<sequence>MEECCAVCAEPLVWVAYGQCGHQEVCYECTVKMRFVMEDSRCCICKQDCSSVFVTKALGDYTKVVTDFEGLGEELRRKDRGGTRLWYEESVQAYFDDEEPFRRIKAMCRLSCKVCEECAPPPPDEPLPKGAVKKGHIFKSIESLRRHLFQTHKLIMCELCLKGRKVFVCEQNLFSRSQLDRHSEKGDSEVDGTEEERGGFTGHPMCEFCRKRFYGEHELYQHMSTEHYTCHLCQRARPGHFEYYRNYDDLEMHFRDKHSLCEHPDCLSKKFVVFVSEAELKRHNATTHGGSMSRSQRNAALQLPVVFEFRRPGQAGGEGSRGGGNNGRQGYGRGRGRRGNVQFESDGLDAAVQASVEQAILDDAVRESAAMAASSDSAAVVSNGGDTREGQNSFAALSESETELVDGEAPPPSRYASAVSGTGPSTLVDSAFPPLPGGAGKGKHKSKNQKGPASMAALLGGGGGRGSGIRILNTAGSRPPSAGSSSRPPSANGDTGGGGWASSNPRPSTASSEARPGGWTSVSPNRRPQVGASFSNQDESFPPVTAARPPSVNGRGATDGSNGSTRVKETSASGSRVGGIDVVQKLSMEELRAANKALIESVKTGLRGNEQAFADFKDVSARYNRGEMITLDYYKHIIRLGLSSVVPELSRLCPDPVKGKELVDAHAAQLARERAFPPVAPSSSSVSQLAKTGAGKGKGVLEGSSQSSRVSPPGSSRQPLHEEVEVLSKDGYRTGKGKSRPDEGNSSTSEVTESRPTSRKPQVLVKATGGLLEPSSDSTQQPASSGRAKGWTCQACTLENRGDSPECAACGSDGPEWALASRSGKGTDSAGNDKRKKKLSKFQRVRLGDGSAAALLDSVANPNPWGVISDVGSPAVPATEVRGGFGRGAWANGGGSRLVSGTRKN</sequence>
<dbReference type="SMART" id="SM00547">
    <property type="entry name" value="ZnF_RBZ"/>
    <property type="match status" value="1"/>
</dbReference>
<evidence type="ECO:0000259" key="15">
    <source>
        <dbReference type="PROSITE" id="PS50199"/>
    </source>
</evidence>
<keyword evidence="7" id="KW-0808">Transferase</keyword>
<dbReference type="EMBL" id="CM026429">
    <property type="protein sequence ID" value="KAG0563178.1"/>
    <property type="molecule type" value="Genomic_DNA"/>
</dbReference>
<proteinExistence type="inferred from homology"/>
<dbReference type="OrthoDB" id="3838338at2759"/>
<evidence type="ECO:0000256" key="2">
    <source>
        <dbReference type="ARBA" id="ARBA00004496"/>
    </source>
</evidence>
<feature type="region of interest" description="Disordered" evidence="13">
    <location>
        <begin position="312"/>
        <end position="341"/>
    </location>
</feature>
<dbReference type="InterPro" id="IPR041888">
    <property type="entry name" value="RING-HC_ZNF598/HEL2"/>
</dbReference>
<evidence type="ECO:0000256" key="1">
    <source>
        <dbReference type="ARBA" id="ARBA00000900"/>
    </source>
</evidence>
<feature type="compositionally biased region" description="Gly residues" evidence="13">
    <location>
        <begin position="883"/>
        <end position="896"/>
    </location>
</feature>
<keyword evidence="17" id="KW-1185">Reference proteome</keyword>
<comment type="catalytic activity">
    <reaction evidence="1">
        <text>S-ubiquitinyl-[E2 ubiquitin-conjugating enzyme]-L-cysteine + [acceptor protein]-L-lysine = [E2 ubiquitin-conjugating enzyme]-L-cysteine + N(6)-ubiquitinyl-[acceptor protein]-L-lysine.</text>
        <dbReference type="EC" id="2.3.2.27"/>
    </reaction>
</comment>